<evidence type="ECO:0000313" key="1">
    <source>
        <dbReference type="EMBL" id="KAJ8666486.1"/>
    </source>
</evidence>
<protein>
    <submittedName>
        <fullName evidence="1">Uncharacterized protein</fullName>
    </submittedName>
</protein>
<name>A0ACC2N5Z0_9HYME</name>
<organism evidence="1 2">
    <name type="scientific">Eretmocerus hayati</name>
    <dbReference type="NCBI Taxonomy" id="131215"/>
    <lineage>
        <taxon>Eukaryota</taxon>
        <taxon>Metazoa</taxon>
        <taxon>Ecdysozoa</taxon>
        <taxon>Arthropoda</taxon>
        <taxon>Hexapoda</taxon>
        <taxon>Insecta</taxon>
        <taxon>Pterygota</taxon>
        <taxon>Neoptera</taxon>
        <taxon>Endopterygota</taxon>
        <taxon>Hymenoptera</taxon>
        <taxon>Apocrita</taxon>
        <taxon>Proctotrupomorpha</taxon>
        <taxon>Chalcidoidea</taxon>
        <taxon>Aphelinidae</taxon>
        <taxon>Aphelininae</taxon>
        <taxon>Eretmocerus</taxon>
    </lineage>
</organism>
<keyword evidence="2" id="KW-1185">Reference proteome</keyword>
<proteinExistence type="predicted"/>
<dbReference type="EMBL" id="CM056744">
    <property type="protein sequence ID" value="KAJ8666486.1"/>
    <property type="molecule type" value="Genomic_DNA"/>
</dbReference>
<gene>
    <name evidence="1" type="ORF">QAD02_008148</name>
</gene>
<reference evidence="1" key="1">
    <citation type="submission" date="2023-04" db="EMBL/GenBank/DDBJ databases">
        <title>A chromosome-level genome assembly of the parasitoid wasp Eretmocerus hayati.</title>
        <authorList>
            <person name="Zhong Y."/>
            <person name="Liu S."/>
            <person name="Liu Y."/>
        </authorList>
    </citation>
    <scope>NUCLEOTIDE SEQUENCE</scope>
    <source>
        <strain evidence="1">ZJU_SS_LIU_2023</strain>
    </source>
</reference>
<comment type="caution">
    <text evidence="1">The sequence shown here is derived from an EMBL/GenBank/DDBJ whole genome shotgun (WGS) entry which is preliminary data.</text>
</comment>
<dbReference type="Proteomes" id="UP001239111">
    <property type="component" value="Chromosome 4"/>
</dbReference>
<sequence>MPIRNPHGADKYADLPQENAPEPVKRKNPFESVSKEKKARSGLVAAHECVNQHHASASSIFTTTPGPAKRKNPFGDLDSRKKRVTIVTIDRVDPHGAAPKSSTCKSAPRSMKVESPSRSVNRTFVQQARDKSLAAAVTAERTRGHRTPSKGIKSRPVLSHASVALQHRASSQVPYAMQNRNLDASPRRILRRPRRWLAGAPGGWWPSEVETSSSDDDSSSSSERIPEQPTKKRRIILEASSGLCATTGTSSSPGLSSPWSQPRPGPHSKPQLPVVSSSSPQDQEPKQQGVDSDDCLSSASSTRAIASDIEDEYLQRIIQEAASNTSSGYSSANENRPTSTSPPIEPIARQRSARNAAHLQPVIDHPSKIEVITLSSSSDDEVQILRVVPPRAEVRSTMPINVHKYNALSNAFRADQSPHNAEPFLKYAKKLAFRKKEAIRAKKCRDEKKMKQQLNNRQLQSNHQRLINELEEAIDIPVDAPMVEAAAPGAVQNISAPQDGSIATSLAGLSISTPTSTSSAQYLGAPATPYAYLFSPSAICSSAEQVNSVEDWLQGLLASPAGPVAQQGSVTSVLPVSTEGVQWGMPSSSSSTNTNNPTSPIISVQPSTSTSCAPDAMSPASPRLDDMLVLQPCAQDTSGQYVVEVLQPDAGATNPPIRIRIRRAPQEEAPMLIDDPATTTEEDKAIITSL</sequence>
<evidence type="ECO:0000313" key="2">
    <source>
        <dbReference type="Proteomes" id="UP001239111"/>
    </source>
</evidence>
<accession>A0ACC2N5Z0</accession>